<protein>
    <submittedName>
        <fullName evidence="1">Uncharacterized protein</fullName>
    </submittedName>
</protein>
<accession>X8DXJ6</accession>
<gene>
    <name evidence="1" type="ORF">I553_9518</name>
</gene>
<dbReference type="EMBL" id="JAOB01000011">
    <property type="protein sequence ID" value="EUA73362.1"/>
    <property type="molecule type" value="Genomic_DNA"/>
</dbReference>
<reference evidence="1" key="1">
    <citation type="submission" date="2014-01" db="EMBL/GenBank/DDBJ databases">
        <authorList>
            <person name="Brown-Elliot B."/>
            <person name="Wallace R."/>
            <person name="Lenaerts A."/>
            <person name="Ordway D."/>
            <person name="DeGroote M.A."/>
            <person name="Parker T."/>
            <person name="Sizemore C."/>
            <person name="Tallon L.J."/>
            <person name="Sadzewicz L.K."/>
            <person name="Sengamalay N."/>
            <person name="Fraser C.M."/>
            <person name="Hine E."/>
            <person name="Shefchek K.A."/>
            <person name="Das S.P."/>
            <person name="Tettelin H."/>
        </authorList>
    </citation>
    <scope>NUCLEOTIDE SEQUENCE [LARGE SCALE GENOMIC DNA]</scope>
    <source>
        <strain evidence="1">4042</strain>
    </source>
</reference>
<name>X8DXJ6_MYCXE</name>
<proteinExistence type="predicted"/>
<organism evidence="1">
    <name type="scientific">Mycobacterium xenopi 4042</name>
    <dbReference type="NCBI Taxonomy" id="1299334"/>
    <lineage>
        <taxon>Bacteria</taxon>
        <taxon>Bacillati</taxon>
        <taxon>Actinomycetota</taxon>
        <taxon>Actinomycetes</taxon>
        <taxon>Mycobacteriales</taxon>
        <taxon>Mycobacteriaceae</taxon>
        <taxon>Mycobacterium</taxon>
    </lineage>
</organism>
<evidence type="ECO:0000313" key="1">
    <source>
        <dbReference type="EMBL" id="EUA73362.1"/>
    </source>
</evidence>
<sequence length="73" mass="7926">MGRAGTPRRPAAGYPAWHRELLRLERAGHRSLSSSAPAIGSSTARHSIAIFPNAPDQPLVPADYDHTRQQVIS</sequence>
<comment type="caution">
    <text evidence="1">The sequence shown here is derived from an EMBL/GenBank/DDBJ whole genome shotgun (WGS) entry which is preliminary data.</text>
</comment>
<dbReference type="AlphaFoldDB" id="X8DXJ6"/>